<gene>
    <name evidence="1" type="ORF">EY666_16230</name>
</gene>
<reference evidence="1 2" key="1">
    <citation type="submission" date="2019-02" db="EMBL/GenBank/DDBJ databases">
        <title>Bacteria dissemination in different level of health care in South Africa: the effectiveness of infections prevention and control.</title>
        <authorList>
            <person name="Shobo C."/>
            <person name="Amoako D.G."/>
            <person name="Allam M."/>
            <person name="Ismail A."/>
            <person name="Bester L.A."/>
            <person name="Essack S.Y."/>
        </authorList>
    </citation>
    <scope>NUCLEOTIDE SEQUENCE [LARGE SCALE GENOMIC DNA]</scope>
    <source>
        <strain evidence="1 2">2SIL2</strain>
    </source>
</reference>
<dbReference type="Proteomes" id="UP000305511">
    <property type="component" value="Unassembled WGS sequence"/>
</dbReference>
<evidence type="ECO:0000313" key="1">
    <source>
        <dbReference type="EMBL" id="TKK66100.1"/>
    </source>
</evidence>
<dbReference type="RefSeq" id="WP_137274424.1">
    <property type="nucleotide sequence ID" value="NZ_JABTDG010000004.1"/>
</dbReference>
<protein>
    <recommendedName>
        <fullName evidence="3">Transcriptional regulator, UvrC family</fullName>
    </recommendedName>
</protein>
<proteinExistence type="predicted"/>
<name>A0A4U3KUP0_ENTFL</name>
<organism evidence="1 2">
    <name type="scientific">Enterococcus faecalis</name>
    <name type="common">Streptococcus faecalis</name>
    <dbReference type="NCBI Taxonomy" id="1351"/>
    <lineage>
        <taxon>Bacteria</taxon>
        <taxon>Bacillati</taxon>
        <taxon>Bacillota</taxon>
        <taxon>Bacilli</taxon>
        <taxon>Lactobacillales</taxon>
        <taxon>Enterococcaceae</taxon>
        <taxon>Enterococcus</taxon>
    </lineage>
</organism>
<sequence>MVVRKKYDHWGIEITTWNKTNVVAYVDCDCGQLARRELGKYNHFKCSSCKKEYKLSNGSYIEIGAGKN</sequence>
<dbReference type="AlphaFoldDB" id="A0A4U3KUP0"/>
<evidence type="ECO:0000313" key="2">
    <source>
        <dbReference type="Proteomes" id="UP000305511"/>
    </source>
</evidence>
<dbReference type="EMBL" id="SIYF01000490">
    <property type="protein sequence ID" value="TKK66100.1"/>
    <property type="molecule type" value="Genomic_DNA"/>
</dbReference>
<evidence type="ECO:0008006" key="3">
    <source>
        <dbReference type="Google" id="ProtNLM"/>
    </source>
</evidence>
<comment type="caution">
    <text evidence="1">The sequence shown here is derived from an EMBL/GenBank/DDBJ whole genome shotgun (WGS) entry which is preliminary data.</text>
</comment>
<accession>A0A4U3KUP0</accession>